<dbReference type="PANTHER" id="PTHR13096:SF8">
    <property type="entry name" value="RIBOSOMAL OXYGENASE 1"/>
    <property type="match status" value="1"/>
</dbReference>
<reference evidence="5 6" key="1">
    <citation type="journal article" date="2019" name="Int. J. Syst. Evol. Microbiol.">
        <title>The Global Catalogue of Microorganisms (GCM) 10K type strain sequencing project: providing services to taxonomists for standard genome sequencing and annotation.</title>
        <authorList>
            <consortium name="The Broad Institute Genomics Platform"/>
            <consortium name="The Broad Institute Genome Sequencing Center for Infectious Disease"/>
            <person name="Wu L."/>
            <person name="Ma J."/>
        </authorList>
    </citation>
    <scope>NUCLEOTIDE SEQUENCE [LARGE SCALE GENOMIC DNA]</scope>
    <source>
        <strain evidence="5 6">JCM 6835</strain>
    </source>
</reference>
<gene>
    <name evidence="5" type="ORF">GCM10010412_088600</name>
</gene>
<keyword evidence="2" id="KW-0479">Metal-binding</keyword>
<dbReference type="Proteomes" id="UP001501666">
    <property type="component" value="Unassembled WGS sequence"/>
</dbReference>
<keyword evidence="6" id="KW-1185">Reference proteome</keyword>
<sequence length="306" mass="33422">MGDMEPQHEMDGDASVWGRLFGKQDELDSLEWGGSALRFTLSEEACALISRQQVESWLTYGNLRYPQFSLSHGGEPVHPSSYTRPRIIGEHRHTGCADPHRVAAIIDQGATLSMTGIEMWDGRVAGLCAELGRTLAARVQAIAFLTPPDRYGSAPHRDAAHVFVVQAEGTKRWTLYDLPTGDDWTANDMPGEDTVTREIELRAGEGLYVPMGMGHRALAGSQGSLHLSVIVTTPRLTDVVQAWAAQVSAVFGGQERLRINREGRADAIREVLRRIREAPVDVEALVAAIEAGASIPDVAPSLPWPR</sequence>
<dbReference type="SUPFAM" id="SSF51197">
    <property type="entry name" value="Clavaminate synthase-like"/>
    <property type="match status" value="1"/>
</dbReference>
<protein>
    <recommendedName>
        <fullName evidence="4">JmjC domain-containing protein</fullName>
    </recommendedName>
</protein>
<dbReference type="EMBL" id="BAAATE010000041">
    <property type="protein sequence ID" value="GAA2695615.1"/>
    <property type="molecule type" value="Genomic_DNA"/>
</dbReference>
<dbReference type="Gene3D" id="2.60.120.650">
    <property type="entry name" value="Cupin"/>
    <property type="match status" value="1"/>
</dbReference>
<evidence type="ECO:0000256" key="1">
    <source>
        <dbReference type="ARBA" id="ARBA00001954"/>
    </source>
</evidence>
<evidence type="ECO:0000313" key="6">
    <source>
        <dbReference type="Proteomes" id="UP001501666"/>
    </source>
</evidence>
<evidence type="ECO:0000256" key="2">
    <source>
        <dbReference type="ARBA" id="ARBA00022723"/>
    </source>
</evidence>
<accession>A0ABN3T9T9</accession>
<dbReference type="InterPro" id="IPR003347">
    <property type="entry name" value="JmjC_dom"/>
</dbReference>
<feature type="domain" description="JmjC" evidence="4">
    <location>
        <begin position="137"/>
        <end position="238"/>
    </location>
</feature>
<comment type="cofactor">
    <cofactor evidence="1">
        <name>Fe(2+)</name>
        <dbReference type="ChEBI" id="CHEBI:29033"/>
    </cofactor>
</comment>
<dbReference type="PANTHER" id="PTHR13096">
    <property type="entry name" value="MINA53 MYC INDUCED NUCLEAR ANTIGEN"/>
    <property type="match status" value="1"/>
</dbReference>
<evidence type="ECO:0000256" key="3">
    <source>
        <dbReference type="ARBA" id="ARBA00023004"/>
    </source>
</evidence>
<evidence type="ECO:0000313" key="5">
    <source>
        <dbReference type="EMBL" id="GAA2695615.1"/>
    </source>
</evidence>
<dbReference type="Pfam" id="PF08007">
    <property type="entry name" value="JmjC_2"/>
    <property type="match status" value="1"/>
</dbReference>
<proteinExistence type="predicted"/>
<dbReference type="InterPro" id="IPR039994">
    <property type="entry name" value="NO66-like"/>
</dbReference>
<comment type="caution">
    <text evidence="5">The sequence shown here is derived from an EMBL/GenBank/DDBJ whole genome shotgun (WGS) entry which is preliminary data.</text>
</comment>
<keyword evidence="3" id="KW-0408">Iron</keyword>
<name>A0ABN3T9T9_9ACTN</name>
<evidence type="ECO:0000259" key="4">
    <source>
        <dbReference type="Pfam" id="PF08007"/>
    </source>
</evidence>
<organism evidence="5 6">
    <name type="scientific">Nonomuraea recticatena</name>
    <dbReference type="NCBI Taxonomy" id="46178"/>
    <lineage>
        <taxon>Bacteria</taxon>
        <taxon>Bacillati</taxon>
        <taxon>Actinomycetota</taxon>
        <taxon>Actinomycetes</taxon>
        <taxon>Streptosporangiales</taxon>
        <taxon>Streptosporangiaceae</taxon>
        <taxon>Nonomuraea</taxon>
    </lineage>
</organism>